<dbReference type="Proteomes" id="UP000828941">
    <property type="component" value="Chromosome 2"/>
</dbReference>
<comment type="caution">
    <text evidence="1">The sequence shown here is derived from an EMBL/GenBank/DDBJ whole genome shotgun (WGS) entry which is preliminary data.</text>
</comment>
<name>A0ACB9Q4L8_BAUVA</name>
<sequence>MNIRRLKRLRNEIFDPWEPLFRRWNKIFVCTCLIAVFVDLLFFYIPKVNEQEKCLDWDGGLKITACVLRSIFDLIYVLRIIFQFRTGFIASSSRILGSGELVADSVTTVKKYLFGYFVVDILSIIPVPQVVVLGNIQILKSLFPVDTINLLKIITLVQFYPRVIRMYPMWKPMPRSSAILLTGSVTASSASVILAIHVVGSSYYLLSVESVLRCWKGTLKNSKLYNAAISDDVFLSCGQHKQTIVSLLNTSCLFIDADEMKDPTSFDFGIFKEALSSHVVQSSTKFLRKFFYCLWWGLRNISSLGSNLQTSTNIWELLFAFFISVFGLFFFAVIIANIQRYLQSRIVREEEMMEKSQAIERWMSHRMLPYSLRKSIRQHERYKWKDKLSVDEETLIHDLPEALRTDIKRHICLALFRKVPMFEEMDEHLLDAIRKMQHTFRFYSMQWRTWAACYIQKAWRSYWKKKMERSLFEAEARLPDAPAEVGSPSVSTTVYESRFPSNASGSMRQREKPNNTSCVNDY</sequence>
<protein>
    <submittedName>
        <fullName evidence="1">Uncharacterized protein</fullName>
    </submittedName>
</protein>
<evidence type="ECO:0000313" key="2">
    <source>
        <dbReference type="Proteomes" id="UP000828941"/>
    </source>
</evidence>
<proteinExistence type="predicted"/>
<evidence type="ECO:0000313" key="1">
    <source>
        <dbReference type="EMBL" id="KAI4355224.1"/>
    </source>
</evidence>
<reference evidence="1 2" key="1">
    <citation type="journal article" date="2022" name="DNA Res.">
        <title>Chromosomal-level genome assembly of the orchid tree Bauhinia variegata (Leguminosae; Cercidoideae) supports the allotetraploid origin hypothesis of Bauhinia.</title>
        <authorList>
            <person name="Zhong Y."/>
            <person name="Chen Y."/>
            <person name="Zheng D."/>
            <person name="Pang J."/>
            <person name="Liu Y."/>
            <person name="Luo S."/>
            <person name="Meng S."/>
            <person name="Qian L."/>
            <person name="Wei D."/>
            <person name="Dai S."/>
            <person name="Zhou R."/>
        </authorList>
    </citation>
    <scope>NUCLEOTIDE SEQUENCE [LARGE SCALE GENOMIC DNA]</scope>
    <source>
        <strain evidence="1">BV-YZ2020</strain>
    </source>
</reference>
<accession>A0ACB9Q4L8</accession>
<gene>
    <name evidence="1" type="ORF">L6164_004015</name>
</gene>
<organism evidence="1 2">
    <name type="scientific">Bauhinia variegata</name>
    <name type="common">Purple orchid tree</name>
    <name type="synonym">Phanera variegata</name>
    <dbReference type="NCBI Taxonomy" id="167791"/>
    <lineage>
        <taxon>Eukaryota</taxon>
        <taxon>Viridiplantae</taxon>
        <taxon>Streptophyta</taxon>
        <taxon>Embryophyta</taxon>
        <taxon>Tracheophyta</taxon>
        <taxon>Spermatophyta</taxon>
        <taxon>Magnoliopsida</taxon>
        <taxon>eudicotyledons</taxon>
        <taxon>Gunneridae</taxon>
        <taxon>Pentapetalae</taxon>
        <taxon>rosids</taxon>
        <taxon>fabids</taxon>
        <taxon>Fabales</taxon>
        <taxon>Fabaceae</taxon>
        <taxon>Cercidoideae</taxon>
        <taxon>Cercideae</taxon>
        <taxon>Bauhiniinae</taxon>
        <taxon>Bauhinia</taxon>
    </lineage>
</organism>
<dbReference type="EMBL" id="CM039427">
    <property type="protein sequence ID" value="KAI4355224.1"/>
    <property type="molecule type" value="Genomic_DNA"/>
</dbReference>
<keyword evidence="2" id="KW-1185">Reference proteome</keyword>